<name>A0ABM4DEQ3_HYDVU</name>
<evidence type="ECO:0000313" key="2">
    <source>
        <dbReference type="RefSeq" id="XP_065672886.1"/>
    </source>
</evidence>
<dbReference type="GeneID" id="100200013"/>
<protein>
    <submittedName>
        <fullName evidence="2">Uncharacterized protein LOC100200013</fullName>
    </submittedName>
</protein>
<dbReference type="SUPFAM" id="SSF53335">
    <property type="entry name" value="S-adenosyl-L-methionine-dependent methyltransferases"/>
    <property type="match status" value="1"/>
</dbReference>
<evidence type="ECO:0000313" key="1">
    <source>
        <dbReference type="Proteomes" id="UP001652625"/>
    </source>
</evidence>
<keyword evidence="1" id="KW-1185">Reference proteome</keyword>
<sequence>MADREVGKAYPELLKNFRKRRNESDVLYSLMNEKKSELNLEHAESCLSIGAGLGEYDIQFIKLCMPNLKKFIAIESNEFCAKELNSNIQAQLPHIDKTVYQESIQNWDGPKNEIDVILIFHMLYDLSKEDRINLMQKCFQNWLKPSTGVVVVIHMSDDEVEKVNVMQMIYREMEGWSLLLEAKELKEEIRSLNLVIHPEYKYKCIMNLQNLDVGTLKEMHSYETQKVTSDIDKLLKKIAPDGYGQYIAELFVIRNPLISNEN</sequence>
<gene>
    <name evidence="2" type="primary">LOC100200013</name>
</gene>
<dbReference type="InterPro" id="IPR029063">
    <property type="entry name" value="SAM-dependent_MTases_sf"/>
</dbReference>
<organism evidence="1 2">
    <name type="scientific">Hydra vulgaris</name>
    <name type="common">Hydra</name>
    <name type="synonym">Hydra attenuata</name>
    <dbReference type="NCBI Taxonomy" id="6087"/>
    <lineage>
        <taxon>Eukaryota</taxon>
        <taxon>Metazoa</taxon>
        <taxon>Cnidaria</taxon>
        <taxon>Hydrozoa</taxon>
        <taxon>Hydroidolina</taxon>
        <taxon>Anthoathecata</taxon>
        <taxon>Aplanulata</taxon>
        <taxon>Hydridae</taxon>
        <taxon>Hydra</taxon>
    </lineage>
</organism>
<proteinExistence type="predicted"/>
<dbReference type="Gene3D" id="3.40.50.150">
    <property type="entry name" value="Vaccinia Virus protein VP39"/>
    <property type="match status" value="1"/>
</dbReference>
<accession>A0ABM4DEQ3</accession>
<dbReference type="RefSeq" id="XP_065672886.1">
    <property type="nucleotide sequence ID" value="XM_065816814.1"/>
</dbReference>
<dbReference type="Proteomes" id="UP001652625">
    <property type="component" value="Chromosome 13"/>
</dbReference>
<reference evidence="2" key="1">
    <citation type="submission" date="2025-08" db="UniProtKB">
        <authorList>
            <consortium name="RefSeq"/>
        </authorList>
    </citation>
    <scope>IDENTIFICATION</scope>
</reference>